<evidence type="ECO:0000256" key="11">
    <source>
        <dbReference type="ARBA" id="ARBA00023315"/>
    </source>
</evidence>
<sequence>MGIIATIKEEINTVLERDPAAKSKLEILLCYPGLHAMIIYRAAHWLWIRKFFLLGRMLSHLGRFLTGIEIHPGATIGKRFFIDHGMGVVIGETAEVGNDVTIYQGVTLGGVSLEKKKRHPTIEDNVIIGSGAKVLGSFTVHKNAKIGSNSVVVKEVPEDGTVVGIPGKIVTNGKEPSAKFDHNLLPDPVARTITDMATRMCHMESEINSLKKKLEKYENNN</sequence>
<dbReference type="InterPro" id="IPR045304">
    <property type="entry name" value="LbH_SAT"/>
</dbReference>
<evidence type="ECO:0000256" key="6">
    <source>
        <dbReference type="ARBA" id="ARBA00022490"/>
    </source>
</evidence>
<evidence type="ECO:0000256" key="3">
    <source>
        <dbReference type="ARBA" id="ARBA00007274"/>
    </source>
</evidence>
<keyword evidence="9" id="KW-0677">Repeat</keyword>
<evidence type="ECO:0000313" key="14">
    <source>
        <dbReference type="EMBL" id="TCK62168.1"/>
    </source>
</evidence>
<dbReference type="PANTHER" id="PTHR42811">
    <property type="entry name" value="SERINE ACETYLTRANSFERASE"/>
    <property type="match status" value="1"/>
</dbReference>
<comment type="similarity">
    <text evidence="3 13">Belongs to the transferase hexapeptide repeat family.</text>
</comment>
<keyword evidence="6" id="KW-0963">Cytoplasm</keyword>
<evidence type="ECO:0000256" key="2">
    <source>
        <dbReference type="ARBA" id="ARBA00004876"/>
    </source>
</evidence>
<dbReference type="PIRSF" id="PIRSF000441">
    <property type="entry name" value="CysE"/>
    <property type="match status" value="1"/>
</dbReference>
<evidence type="ECO:0000256" key="1">
    <source>
        <dbReference type="ARBA" id="ARBA00004496"/>
    </source>
</evidence>
<evidence type="ECO:0000256" key="13">
    <source>
        <dbReference type="PIRNR" id="PIRNR000441"/>
    </source>
</evidence>
<comment type="pathway">
    <text evidence="2">Amino-acid biosynthesis; L-cysteine biosynthesis; L-cysteine from L-serine: step 1/2.</text>
</comment>
<dbReference type="Proteomes" id="UP000294614">
    <property type="component" value="Unassembled WGS sequence"/>
</dbReference>
<accession>A0A4R1KC49</accession>
<comment type="caution">
    <text evidence="14">The sequence shown here is derived from an EMBL/GenBank/DDBJ whole genome shotgun (WGS) entry which is preliminary data.</text>
</comment>
<gene>
    <name evidence="14" type="ORF">C8D98_0682</name>
</gene>
<organism evidence="14 15">
    <name type="scientific">Seleniivibrio woodruffii</name>
    <dbReference type="NCBI Taxonomy" id="1078050"/>
    <lineage>
        <taxon>Bacteria</taxon>
        <taxon>Pseudomonadati</taxon>
        <taxon>Deferribacterota</taxon>
        <taxon>Deferribacteres</taxon>
        <taxon>Deferribacterales</taxon>
        <taxon>Geovibrionaceae</taxon>
        <taxon>Seleniivibrio</taxon>
    </lineage>
</organism>
<dbReference type="InterPro" id="IPR053376">
    <property type="entry name" value="Serine_acetyltransferase"/>
</dbReference>
<keyword evidence="10" id="KW-0198">Cysteine biosynthesis</keyword>
<keyword evidence="15" id="KW-1185">Reference proteome</keyword>
<dbReference type="Gene3D" id="1.10.3130.10">
    <property type="entry name" value="serine acetyltransferase, domain 1"/>
    <property type="match status" value="1"/>
</dbReference>
<dbReference type="FunFam" id="2.160.10.10:FF:000007">
    <property type="entry name" value="Serine acetyltransferase"/>
    <property type="match status" value="1"/>
</dbReference>
<dbReference type="GO" id="GO:0009001">
    <property type="term" value="F:serine O-acetyltransferase activity"/>
    <property type="evidence" value="ECO:0007669"/>
    <property type="project" value="UniProtKB-EC"/>
</dbReference>
<dbReference type="Gene3D" id="2.160.10.10">
    <property type="entry name" value="Hexapeptide repeat proteins"/>
    <property type="match status" value="1"/>
</dbReference>
<dbReference type="InterPro" id="IPR011004">
    <property type="entry name" value="Trimer_LpxA-like_sf"/>
</dbReference>
<dbReference type="NCBIfam" id="NF041874">
    <property type="entry name" value="EPS_EpsC"/>
    <property type="match status" value="1"/>
</dbReference>
<dbReference type="GO" id="GO:0005737">
    <property type="term" value="C:cytoplasm"/>
    <property type="evidence" value="ECO:0007669"/>
    <property type="project" value="UniProtKB-SubCell"/>
</dbReference>
<dbReference type="CDD" id="cd03354">
    <property type="entry name" value="LbH_SAT"/>
    <property type="match status" value="1"/>
</dbReference>
<evidence type="ECO:0000313" key="15">
    <source>
        <dbReference type="Proteomes" id="UP000294614"/>
    </source>
</evidence>
<dbReference type="EMBL" id="SMGG01000003">
    <property type="protein sequence ID" value="TCK62168.1"/>
    <property type="molecule type" value="Genomic_DNA"/>
</dbReference>
<dbReference type="OrthoDB" id="9801456at2"/>
<proteinExistence type="inferred from homology"/>
<dbReference type="AlphaFoldDB" id="A0A4R1KC49"/>
<dbReference type="NCBIfam" id="TIGR01172">
    <property type="entry name" value="cysE"/>
    <property type="match status" value="1"/>
</dbReference>
<keyword evidence="11 13" id="KW-0012">Acyltransferase</keyword>
<reference evidence="14 15" key="1">
    <citation type="submission" date="2019-03" db="EMBL/GenBank/DDBJ databases">
        <title>Genomic Encyclopedia of Type Strains, Phase IV (KMG-IV): sequencing the most valuable type-strain genomes for metagenomic binning, comparative biology and taxonomic classification.</title>
        <authorList>
            <person name="Goeker M."/>
        </authorList>
    </citation>
    <scope>NUCLEOTIDE SEQUENCE [LARGE SCALE GENOMIC DNA]</scope>
    <source>
        <strain evidence="14 15">DSM 24984</strain>
    </source>
</reference>
<evidence type="ECO:0000256" key="12">
    <source>
        <dbReference type="ARBA" id="ARBA00049486"/>
    </source>
</evidence>
<evidence type="ECO:0000256" key="4">
    <source>
        <dbReference type="ARBA" id="ARBA00013266"/>
    </source>
</evidence>
<evidence type="ECO:0000256" key="8">
    <source>
        <dbReference type="ARBA" id="ARBA00022679"/>
    </source>
</evidence>
<name>A0A4R1KC49_9BACT</name>
<evidence type="ECO:0000256" key="5">
    <source>
        <dbReference type="ARBA" id="ARBA00018522"/>
    </source>
</evidence>
<dbReference type="RefSeq" id="WP_132872020.1">
    <property type="nucleotide sequence ID" value="NZ_SMGG01000003.1"/>
</dbReference>
<dbReference type="Pfam" id="PF00132">
    <property type="entry name" value="Hexapep"/>
    <property type="match status" value="1"/>
</dbReference>
<dbReference type="InterPro" id="IPR042122">
    <property type="entry name" value="Ser_AcTrfase_N_sf"/>
</dbReference>
<dbReference type="InterPro" id="IPR005881">
    <property type="entry name" value="Ser_O-AcTrfase"/>
</dbReference>
<dbReference type="EC" id="2.3.1.30" evidence="4 13"/>
<evidence type="ECO:0000256" key="7">
    <source>
        <dbReference type="ARBA" id="ARBA00022605"/>
    </source>
</evidence>
<dbReference type="SUPFAM" id="SSF51161">
    <property type="entry name" value="Trimeric LpxA-like enzymes"/>
    <property type="match status" value="1"/>
</dbReference>
<comment type="catalytic activity">
    <reaction evidence="12 13">
        <text>L-serine + acetyl-CoA = O-acetyl-L-serine + CoA</text>
        <dbReference type="Rhea" id="RHEA:24560"/>
        <dbReference type="ChEBI" id="CHEBI:33384"/>
        <dbReference type="ChEBI" id="CHEBI:57287"/>
        <dbReference type="ChEBI" id="CHEBI:57288"/>
        <dbReference type="ChEBI" id="CHEBI:58340"/>
        <dbReference type="EC" id="2.3.1.30"/>
    </reaction>
</comment>
<evidence type="ECO:0000256" key="10">
    <source>
        <dbReference type="ARBA" id="ARBA00023192"/>
    </source>
</evidence>
<protein>
    <recommendedName>
        <fullName evidence="5 13">Serine acetyltransferase</fullName>
        <ecNumber evidence="4 13">2.3.1.30</ecNumber>
    </recommendedName>
</protein>
<dbReference type="GO" id="GO:0006535">
    <property type="term" value="P:cysteine biosynthetic process from serine"/>
    <property type="evidence" value="ECO:0007669"/>
    <property type="project" value="InterPro"/>
</dbReference>
<dbReference type="InterPro" id="IPR001451">
    <property type="entry name" value="Hexapep"/>
</dbReference>
<keyword evidence="7" id="KW-0028">Amino-acid biosynthesis</keyword>
<comment type="subcellular location">
    <subcellularLocation>
        <location evidence="1">Cytoplasm</location>
    </subcellularLocation>
</comment>
<dbReference type="FunFam" id="1.10.3130.10:FF:000003">
    <property type="entry name" value="Serine acetyltransferase"/>
    <property type="match status" value="1"/>
</dbReference>
<evidence type="ECO:0000256" key="9">
    <source>
        <dbReference type="ARBA" id="ARBA00022737"/>
    </source>
</evidence>
<keyword evidence="8 13" id="KW-0808">Transferase</keyword>